<protein>
    <recommendedName>
        <fullName evidence="5">MmgE/PrpD family protein</fullName>
    </recommendedName>
</protein>
<accession>A0A0F9BW01</accession>
<dbReference type="Gene3D" id="3.30.1330.120">
    <property type="entry name" value="2-methylcitrate dehydratase PrpD"/>
    <property type="match status" value="1"/>
</dbReference>
<name>A0A0F9BW01_9ZZZZ</name>
<dbReference type="Gene3D" id="1.10.4100.10">
    <property type="entry name" value="2-methylcitrate dehydratase PrpD"/>
    <property type="match status" value="1"/>
</dbReference>
<feature type="domain" description="MmgE/PrpD C-terminal" evidence="3">
    <location>
        <begin position="268"/>
        <end position="443"/>
    </location>
</feature>
<dbReference type="GO" id="GO:0016829">
    <property type="term" value="F:lyase activity"/>
    <property type="evidence" value="ECO:0007669"/>
    <property type="project" value="InterPro"/>
</dbReference>
<evidence type="ECO:0000256" key="1">
    <source>
        <dbReference type="ARBA" id="ARBA00006174"/>
    </source>
</evidence>
<dbReference type="PANTHER" id="PTHR16943:SF8">
    <property type="entry name" value="2-METHYLCITRATE DEHYDRATASE"/>
    <property type="match status" value="1"/>
</dbReference>
<dbReference type="SUPFAM" id="SSF103378">
    <property type="entry name" value="2-methylcitrate dehydratase PrpD"/>
    <property type="match status" value="1"/>
</dbReference>
<dbReference type="EMBL" id="LAZR01035975">
    <property type="protein sequence ID" value="KKL26069.1"/>
    <property type="molecule type" value="Genomic_DNA"/>
</dbReference>
<dbReference type="InterPro" id="IPR045337">
    <property type="entry name" value="MmgE_PrpD_C"/>
</dbReference>
<dbReference type="InterPro" id="IPR042188">
    <property type="entry name" value="MmgE/PrpD_sf_2"/>
</dbReference>
<evidence type="ECO:0000313" key="4">
    <source>
        <dbReference type="EMBL" id="KKL26069.1"/>
    </source>
</evidence>
<dbReference type="AlphaFoldDB" id="A0A0F9BW01"/>
<dbReference type="Pfam" id="PF03972">
    <property type="entry name" value="MmgE_PrpD_N"/>
    <property type="match status" value="1"/>
</dbReference>
<dbReference type="Pfam" id="PF19305">
    <property type="entry name" value="MmgE_PrpD_C"/>
    <property type="match status" value="1"/>
</dbReference>
<reference evidence="4" key="1">
    <citation type="journal article" date="2015" name="Nature">
        <title>Complex archaea that bridge the gap between prokaryotes and eukaryotes.</title>
        <authorList>
            <person name="Spang A."/>
            <person name="Saw J.H."/>
            <person name="Jorgensen S.L."/>
            <person name="Zaremba-Niedzwiedzka K."/>
            <person name="Martijn J."/>
            <person name="Lind A.E."/>
            <person name="van Eijk R."/>
            <person name="Schleper C."/>
            <person name="Guy L."/>
            <person name="Ettema T.J."/>
        </authorList>
    </citation>
    <scope>NUCLEOTIDE SEQUENCE</scope>
</reference>
<gene>
    <name evidence="4" type="ORF">LCGC14_2398990</name>
</gene>
<dbReference type="InterPro" id="IPR005656">
    <property type="entry name" value="MmgE_PrpD"/>
</dbReference>
<feature type="non-terminal residue" evidence="4">
    <location>
        <position position="1"/>
    </location>
</feature>
<dbReference type="InterPro" id="IPR045336">
    <property type="entry name" value="MmgE_PrpD_N"/>
</dbReference>
<evidence type="ECO:0000259" key="3">
    <source>
        <dbReference type="Pfam" id="PF19305"/>
    </source>
</evidence>
<proteinExistence type="inferred from homology"/>
<evidence type="ECO:0000259" key="2">
    <source>
        <dbReference type="Pfam" id="PF03972"/>
    </source>
</evidence>
<dbReference type="PANTHER" id="PTHR16943">
    <property type="entry name" value="2-METHYLCITRATE DEHYDRATASE-RELATED"/>
    <property type="match status" value="1"/>
</dbReference>
<dbReference type="InterPro" id="IPR036148">
    <property type="entry name" value="MmgE/PrpD_sf"/>
</dbReference>
<comment type="caution">
    <text evidence="4">The sequence shown here is derived from an EMBL/GenBank/DDBJ whole genome shotgun (WGS) entry which is preliminary data.</text>
</comment>
<comment type="similarity">
    <text evidence="1">Belongs to the PrpD family.</text>
</comment>
<feature type="domain" description="MmgE/PrpD N-terminal" evidence="2">
    <location>
        <begin position="8"/>
        <end position="247"/>
    </location>
</feature>
<organism evidence="4">
    <name type="scientific">marine sediment metagenome</name>
    <dbReference type="NCBI Taxonomy" id="412755"/>
    <lineage>
        <taxon>unclassified sequences</taxon>
        <taxon>metagenomes</taxon>
        <taxon>ecological metagenomes</taxon>
    </lineage>
</organism>
<dbReference type="InterPro" id="IPR042183">
    <property type="entry name" value="MmgE/PrpD_sf_1"/>
</dbReference>
<sequence length="458" mass="49932">EETKKFVQRCLELNYDAFSDEVIDRVKYLFLDYTGVAARGSLSDSSGPVHNLILNCDKTENGAAVVGTHMRASPPYAAIANGTAAHSLELDDVVNEASLHPAVVIMSAALAAINISGCSGKKFIGAIVAGYEMMIKLGVSLNPSAHYAMGFHPTGTCGTMGAAITTAKILGLNLKAMINALGIAGSMAAGSMEFLTEGAFTKRLHPGWAAHSGLMAALLAREDFTGPGTIIEGRYGFLHMYSTGSDVSKFLKDWGDPYEIMRTSIKPHACCRYKQGPIDCLLQVMHEYNLNALDIKRVILGILKAGFPIVAEPKELKNNPRSVVDAQFSMPFGAAVAILYGKATLDEYTMEKIDSSEVKEMMKRVSCVEDHEIEKSFPKKWPASATLVTKNGEAYSVRIDYPKGDPENPLTWNELIEKFRNLVSPVFSITEQNHIIDKIRSLEQVEDLNTFSTHLLKS</sequence>
<evidence type="ECO:0008006" key="5">
    <source>
        <dbReference type="Google" id="ProtNLM"/>
    </source>
</evidence>